<gene>
    <name evidence="2" type="primary">xcpT_17</name>
    <name evidence="2" type="ORF">ElP_45320</name>
</gene>
<accession>A0A518H730</accession>
<keyword evidence="3" id="KW-1185">Reference proteome</keyword>
<dbReference type="PANTHER" id="PTHR30093:SF2">
    <property type="entry name" value="TYPE II SECRETION SYSTEM PROTEIN H"/>
    <property type="match status" value="1"/>
</dbReference>
<evidence type="ECO:0000313" key="2">
    <source>
        <dbReference type="EMBL" id="QDV36604.1"/>
    </source>
</evidence>
<name>A0A518H730_9BACT</name>
<sequence length="373" mass="40200">MIRHRPLRSRPVGFTLIELLVVIAIIGVLIALLLPAVQAAREAARRSQCTNNMKQIGLALHNYHSTHNAFPNGGSPGRRMDVPSDLIGGTSGSPWGAWSSHSMLLPYLEQTPVYNALNFMVATQGDLMFGPIVLTTAITSRIDGFICPSAPSPIGTFYSRPRPGNSYFASMGASMLFNGNHGNNAPNGLFNHGGPVFGLRDILDGSTNTIAFGEWRIGDFNANKLSIQDVINLQGVFPPGADWDSPLLNMPAGGQPFLQWAQQCAAEAPNTIGDGNRNRSWIGEQWVTGMPGRTMGNTLLPPNSQYPNCNINTWGQGDWDTPGMWTLGSFHPGGGNILLADGSVRFLKSTTQPTIIWALGTRDLGEVVSADQY</sequence>
<dbReference type="Pfam" id="PF07963">
    <property type="entry name" value="N_methyl"/>
    <property type="match status" value="1"/>
</dbReference>
<reference evidence="2 3" key="1">
    <citation type="submission" date="2019-02" db="EMBL/GenBank/DDBJ databases">
        <title>Deep-cultivation of Planctomycetes and their phenomic and genomic characterization uncovers novel biology.</title>
        <authorList>
            <person name="Wiegand S."/>
            <person name="Jogler M."/>
            <person name="Boedeker C."/>
            <person name="Pinto D."/>
            <person name="Vollmers J."/>
            <person name="Rivas-Marin E."/>
            <person name="Kohn T."/>
            <person name="Peeters S.H."/>
            <person name="Heuer A."/>
            <person name="Rast P."/>
            <person name="Oberbeckmann S."/>
            <person name="Bunk B."/>
            <person name="Jeske O."/>
            <person name="Meyerdierks A."/>
            <person name="Storesund J.E."/>
            <person name="Kallscheuer N."/>
            <person name="Luecker S."/>
            <person name="Lage O.M."/>
            <person name="Pohl T."/>
            <person name="Merkel B.J."/>
            <person name="Hornburger P."/>
            <person name="Mueller R.-W."/>
            <person name="Bruemmer F."/>
            <person name="Labrenz M."/>
            <person name="Spormann A.M."/>
            <person name="Op den Camp H."/>
            <person name="Overmann J."/>
            <person name="Amann R."/>
            <person name="Jetten M.S.M."/>
            <person name="Mascher T."/>
            <person name="Medema M.H."/>
            <person name="Devos D.P."/>
            <person name="Kaster A.-K."/>
            <person name="Ovreas L."/>
            <person name="Rohde M."/>
            <person name="Galperin M.Y."/>
            <person name="Jogler C."/>
        </authorList>
    </citation>
    <scope>NUCLEOTIDE SEQUENCE [LARGE SCALE GENOMIC DNA]</scope>
    <source>
        <strain evidence="2 3">ElP</strain>
    </source>
</reference>
<dbReference type="SUPFAM" id="SSF54523">
    <property type="entry name" value="Pili subunits"/>
    <property type="match status" value="1"/>
</dbReference>
<dbReference type="InterPro" id="IPR012902">
    <property type="entry name" value="N_methyl_site"/>
</dbReference>
<dbReference type="InterPro" id="IPR011453">
    <property type="entry name" value="DUF1559"/>
</dbReference>
<evidence type="ECO:0000313" key="3">
    <source>
        <dbReference type="Proteomes" id="UP000317835"/>
    </source>
</evidence>
<dbReference type="EMBL" id="CP036426">
    <property type="protein sequence ID" value="QDV36604.1"/>
    <property type="molecule type" value="Genomic_DNA"/>
</dbReference>
<dbReference type="Proteomes" id="UP000317835">
    <property type="component" value="Chromosome"/>
</dbReference>
<dbReference type="InterPro" id="IPR045584">
    <property type="entry name" value="Pilin-like"/>
</dbReference>
<dbReference type="AlphaFoldDB" id="A0A518H730"/>
<dbReference type="RefSeq" id="WP_145273128.1">
    <property type="nucleotide sequence ID" value="NZ_CP036426.1"/>
</dbReference>
<organism evidence="2 3">
    <name type="scientific">Tautonia plasticadhaerens</name>
    <dbReference type="NCBI Taxonomy" id="2527974"/>
    <lineage>
        <taxon>Bacteria</taxon>
        <taxon>Pseudomonadati</taxon>
        <taxon>Planctomycetota</taxon>
        <taxon>Planctomycetia</taxon>
        <taxon>Isosphaerales</taxon>
        <taxon>Isosphaeraceae</taxon>
        <taxon>Tautonia</taxon>
    </lineage>
</organism>
<dbReference type="Gene3D" id="3.30.700.10">
    <property type="entry name" value="Glycoprotein, Type 4 Pilin"/>
    <property type="match status" value="1"/>
</dbReference>
<protein>
    <submittedName>
        <fullName evidence="2">Type II secretion system protein G</fullName>
    </submittedName>
</protein>
<dbReference type="InterPro" id="IPR027558">
    <property type="entry name" value="Pre_pil_HX9DG_C"/>
</dbReference>
<dbReference type="NCBIfam" id="TIGR04294">
    <property type="entry name" value="pre_pil_HX9DG"/>
    <property type="match status" value="1"/>
</dbReference>
<dbReference type="Pfam" id="PF07596">
    <property type="entry name" value="SBP_bac_10"/>
    <property type="match status" value="1"/>
</dbReference>
<evidence type="ECO:0000259" key="1">
    <source>
        <dbReference type="Pfam" id="PF07596"/>
    </source>
</evidence>
<dbReference type="KEGG" id="tpla:ElP_45320"/>
<dbReference type="NCBIfam" id="TIGR02532">
    <property type="entry name" value="IV_pilin_GFxxxE"/>
    <property type="match status" value="1"/>
</dbReference>
<feature type="domain" description="DUF1559" evidence="1">
    <location>
        <begin position="38"/>
        <end position="353"/>
    </location>
</feature>
<dbReference type="OrthoDB" id="254660at2"/>
<dbReference type="PANTHER" id="PTHR30093">
    <property type="entry name" value="GENERAL SECRETION PATHWAY PROTEIN G"/>
    <property type="match status" value="1"/>
</dbReference>
<proteinExistence type="predicted"/>